<dbReference type="Proteomes" id="UP001285855">
    <property type="component" value="Unassembled WGS sequence"/>
</dbReference>
<keyword evidence="1" id="KW-0732">Signal</keyword>
<dbReference type="RefSeq" id="WP_320556083.1">
    <property type="nucleotide sequence ID" value="NZ_JAXDAE010000010.1"/>
</dbReference>
<comment type="caution">
    <text evidence="3">The sequence shown here is derived from an EMBL/GenBank/DDBJ whole genome shotgun (WGS) entry which is preliminary data.</text>
</comment>
<name>A0ABU5ENV0_9FLAO</name>
<feature type="domain" description="Secretion system C-terminal sorting" evidence="2">
    <location>
        <begin position="211"/>
        <end position="276"/>
    </location>
</feature>
<evidence type="ECO:0000259" key="2">
    <source>
        <dbReference type="Pfam" id="PF18962"/>
    </source>
</evidence>
<evidence type="ECO:0000256" key="1">
    <source>
        <dbReference type="ARBA" id="ARBA00022729"/>
    </source>
</evidence>
<dbReference type="EMBL" id="JAXDAE010000010">
    <property type="protein sequence ID" value="MDY2587726.1"/>
    <property type="molecule type" value="Genomic_DNA"/>
</dbReference>
<accession>A0ABU5ENV0</accession>
<proteinExistence type="predicted"/>
<evidence type="ECO:0000313" key="4">
    <source>
        <dbReference type="Proteomes" id="UP001285855"/>
    </source>
</evidence>
<sequence>MNAATSTIKAIGLILSFLILQMGFGQDTSALNDGSLPLDDLDMSTENSTDDRPKIRLLFTSVGIINREILLTVDDRCTDGYDWGFDGYLNDVQVDDMSWLIDDELFVIQGIGDIDTEETILPLNILKSDVGDVVIAIQALENIPDDLDIILHDTELGTHHDLRTSNYETMLPAGIYEDRFVLGFQNPSALSVDDSEQEQIDFYYVANTNNLVVLNPEYSSLSTIEVYNISGQTVHKIKDLQQGSYHEYSMNNLSTGIYIVRLYTTEHRVVTKKIIVQ</sequence>
<gene>
    <name evidence="3" type="ORF">SNF14_10270</name>
</gene>
<evidence type="ECO:0000313" key="3">
    <source>
        <dbReference type="EMBL" id="MDY2587726.1"/>
    </source>
</evidence>
<keyword evidence="4" id="KW-1185">Reference proteome</keyword>
<dbReference type="NCBIfam" id="TIGR04183">
    <property type="entry name" value="Por_Secre_tail"/>
    <property type="match status" value="1"/>
</dbReference>
<reference evidence="3 4" key="1">
    <citation type="submission" date="2023-11" db="EMBL/GenBank/DDBJ databases">
        <title>Winogradskyella pelagius sp. nov., isolated from coastal sediment.</title>
        <authorList>
            <person name="Li F."/>
        </authorList>
    </citation>
    <scope>NUCLEOTIDE SEQUENCE [LARGE SCALE GENOMIC DNA]</scope>
    <source>
        <strain evidence="3 4">KCTC 23502</strain>
    </source>
</reference>
<organism evidence="3 4">
    <name type="scientific">Winogradskyella aquimaris</name>
    <dbReference type="NCBI Taxonomy" id="864074"/>
    <lineage>
        <taxon>Bacteria</taxon>
        <taxon>Pseudomonadati</taxon>
        <taxon>Bacteroidota</taxon>
        <taxon>Flavobacteriia</taxon>
        <taxon>Flavobacteriales</taxon>
        <taxon>Flavobacteriaceae</taxon>
        <taxon>Winogradskyella</taxon>
    </lineage>
</organism>
<dbReference type="InterPro" id="IPR026444">
    <property type="entry name" value="Secre_tail"/>
</dbReference>
<protein>
    <submittedName>
        <fullName evidence="3">T9SS type A sorting domain-containing protein</fullName>
    </submittedName>
</protein>
<dbReference type="Pfam" id="PF18962">
    <property type="entry name" value="Por_Secre_tail"/>
    <property type="match status" value="1"/>
</dbReference>